<evidence type="ECO:0000256" key="1">
    <source>
        <dbReference type="SAM" id="MobiDB-lite"/>
    </source>
</evidence>
<evidence type="ECO:0000313" key="3">
    <source>
        <dbReference type="EMBL" id="KAH9835892.1"/>
    </source>
</evidence>
<dbReference type="GeneID" id="71996993"/>
<keyword evidence="2" id="KW-0732">Signal</keyword>
<feature type="region of interest" description="Disordered" evidence="1">
    <location>
        <begin position="322"/>
        <end position="347"/>
    </location>
</feature>
<organism evidence="3 4">
    <name type="scientific">Rhodofomes roseus</name>
    <dbReference type="NCBI Taxonomy" id="34475"/>
    <lineage>
        <taxon>Eukaryota</taxon>
        <taxon>Fungi</taxon>
        <taxon>Dikarya</taxon>
        <taxon>Basidiomycota</taxon>
        <taxon>Agaricomycotina</taxon>
        <taxon>Agaricomycetes</taxon>
        <taxon>Polyporales</taxon>
        <taxon>Rhodofomes</taxon>
    </lineage>
</organism>
<comment type="caution">
    <text evidence="3">The sequence shown here is derived from an EMBL/GenBank/DDBJ whole genome shotgun (WGS) entry which is preliminary data.</text>
</comment>
<sequence>MRCVAITHVLFLGGLAGGARSYVSVEGASATAAHRWATAWRRCSRTPRRRRASGRLVAAVAAAGCDNVAARWPLRHGPRLSRWSRPCAVSADVPATMSAFRFRFHRSTTRALPKAIYLSSAPTAAACKQGACAVSEQTARRSQDLAGDGGATSRPDARAVCSGRPRRTAPVGRYPVHTGHAAGMICGRERWPPNRGGSARWSSATGERTLFSEVATLAHLKANRPRVLSSHILLAPAQWASPTRPPSRLPSLRAPIRVVRRPRHATPRTMLANVTYSDQPHIDPFVLYAQSLHDYTLRLWTESRRVAEEKARARAAEIALARKREEERQRHKKVGTHPAVQSANNSV</sequence>
<gene>
    <name evidence="3" type="ORF">C8Q71DRAFT_101485</name>
</gene>
<feature type="chain" id="PRO_5046538216" evidence="2">
    <location>
        <begin position="22"/>
        <end position="347"/>
    </location>
</feature>
<protein>
    <submittedName>
        <fullName evidence="3">Uncharacterized protein</fullName>
    </submittedName>
</protein>
<name>A0ABQ8KEB9_9APHY</name>
<proteinExistence type="predicted"/>
<feature type="signal peptide" evidence="2">
    <location>
        <begin position="1"/>
        <end position="21"/>
    </location>
</feature>
<evidence type="ECO:0000313" key="4">
    <source>
        <dbReference type="Proteomes" id="UP000814176"/>
    </source>
</evidence>
<keyword evidence="4" id="KW-1185">Reference proteome</keyword>
<evidence type="ECO:0000256" key="2">
    <source>
        <dbReference type="SAM" id="SignalP"/>
    </source>
</evidence>
<dbReference type="EMBL" id="JADCUA010000012">
    <property type="protein sequence ID" value="KAH9835892.1"/>
    <property type="molecule type" value="Genomic_DNA"/>
</dbReference>
<accession>A0ABQ8KEB9</accession>
<dbReference type="RefSeq" id="XP_047778269.1">
    <property type="nucleotide sequence ID" value="XM_047916261.1"/>
</dbReference>
<reference evidence="3 4" key="1">
    <citation type="journal article" date="2021" name="Environ. Microbiol.">
        <title>Gene family expansions and transcriptome signatures uncover fungal adaptations to wood decay.</title>
        <authorList>
            <person name="Hage H."/>
            <person name="Miyauchi S."/>
            <person name="Viragh M."/>
            <person name="Drula E."/>
            <person name="Min B."/>
            <person name="Chaduli D."/>
            <person name="Navarro D."/>
            <person name="Favel A."/>
            <person name="Norest M."/>
            <person name="Lesage-Meessen L."/>
            <person name="Balint B."/>
            <person name="Merenyi Z."/>
            <person name="de Eugenio L."/>
            <person name="Morin E."/>
            <person name="Martinez A.T."/>
            <person name="Baldrian P."/>
            <person name="Stursova M."/>
            <person name="Martinez M.J."/>
            <person name="Novotny C."/>
            <person name="Magnuson J.K."/>
            <person name="Spatafora J.W."/>
            <person name="Maurice S."/>
            <person name="Pangilinan J."/>
            <person name="Andreopoulos W."/>
            <person name="LaButti K."/>
            <person name="Hundley H."/>
            <person name="Na H."/>
            <person name="Kuo A."/>
            <person name="Barry K."/>
            <person name="Lipzen A."/>
            <person name="Henrissat B."/>
            <person name="Riley R."/>
            <person name="Ahrendt S."/>
            <person name="Nagy L.G."/>
            <person name="Grigoriev I.V."/>
            <person name="Martin F."/>
            <person name="Rosso M.N."/>
        </authorList>
    </citation>
    <scope>NUCLEOTIDE SEQUENCE [LARGE SCALE GENOMIC DNA]</scope>
    <source>
        <strain evidence="3 4">CIRM-BRFM 1785</strain>
    </source>
</reference>
<dbReference type="Proteomes" id="UP000814176">
    <property type="component" value="Unassembled WGS sequence"/>
</dbReference>
<feature type="region of interest" description="Disordered" evidence="1">
    <location>
        <begin position="143"/>
        <end position="175"/>
    </location>
</feature>